<evidence type="ECO:0000313" key="3">
    <source>
        <dbReference type="Proteomes" id="UP000008817"/>
    </source>
</evidence>
<dbReference type="KEGG" id="rec:RHECIAT_CH0003414"/>
<dbReference type="Proteomes" id="UP000008817">
    <property type="component" value="Chromosome"/>
</dbReference>
<evidence type="ECO:0000313" key="2">
    <source>
        <dbReference type="EMBL" id="ACE92361.1"/>
    </source>
</evidence>
<organism evidence="2 3">
    <name type="scientific">Rhizobium etli (strain CIAT 652)</name>
    <dbReference type="NCBI Taxonomy" id="491916"/>
    <lineage>
        <taxon>Bacteria</taxon>
        <taxon>Pseudomonadati</taxon>
        <taxon>Pseudomonadota</taxon>
        <taxon>Alphaproteobacteria</taxon>
        <taxon>Hyphomicrobiales</taxon>
        <taxon>Rhizobiaceae</taxon>
        <taxon>Rhizobium/Agrobacterium group</taxon>
        <taxon>Rhizobium</taxon>
    </lineage>
</organism>
<name>B3PWC4_RHIE6</name>
<proteinExistence type="predicted"/>
<accession>B3PWC4</accession>
<dbReference type="eggNOG" id="ENOG5033PP9">
    <property type="taxonomic scope" value="Bacteria"/>
</dbReference>
<dbReference type="AlphaFoldDB" id="B3PWC4"/>
<sequence>MKLHAIHTLYDVSKEIFPYLDHADAWLLIAVRNAIHHRNHPLFRTLNHRLHIQDGLQRWAGASFLLASHPTTHGGKIMMSHYVRLDDLDSPLNPSAASPHLDNFINGNRVENEVRAHKRGIEPGGHSNQGLARALSPGSGVP</sequence>
<evidence type="ECO:0000256" key="1">
    <source>
        <dbReference type="SAM" id="MobiDB-lite"/>
    </source>
</evidence>
<dbReference type="HOGENOM" id="CLU_1814253_0_0_5"/>
<dbReference type="EMBL" id="CP001074">
    <property type="protein sequence ID" value="ACE92361.1"/>
    <property type="molecule type" value="Genomic_DNA"/>
</dbReference>
<reference evidence="2 3" key="1">
    <citation type="submission" date="2008-04" db="EMBL/GenBank/DDBJ databases">
        <title>Genome diversity and DNA divergence of Rhizobium etli.</title>
        <authorList>
            <person name="Gonzalez V."/>
            <person name="Acosta J.L."/>
            <person name="Santamaria R.I."/>
            <person name="Bustos P."/>
            <person name="Hernandez-Gonzalez I.L."/>
            <person name="Fernandez J.L."/>
            <person name="Diaz R."/>
            <person name="Flores M."/>
            <person name="Mora J."/>
            <person name="Palacios R."/>
            <person name="Davila G."/>
        </authorList>
    </citation>
    <scope>NUCLEOTIDE SEQUENCE [LARGE SCALE GENOMIC DNA]</scope>
    <source>
        <strain evidence="2 3">CIAT 652</strain>
    </source>
</reference>
<protein>
    <submittedName>
        <fullName evidence="2">Uncharacterized protein</fullName>
    </submittedName>
</protein>
<feature type="region of interest" description="Disordered" evidence="1">
    <location>
        <begin position="119"/>
        <end position="142"/>
    </location>
</feature>
<gene>
    <name evidence="2" type="ordered locus">RHECIAT_CH0003414</name>
</gene>